<evidence type="ECO:0000313" key="4">
    <source>
        <dbReference type="Proteomes" id="UP001589619"/>
    </source>
</evidence>
<comment type="caution">
    <text evidence="3">The sequence shown here is derived from an EMBL/GenBank/DDBJ whole genome shotgun (WGS) entry which is preliminary data.</text>
</comment>
<organism evidence="3 4">
    <name type="scientific">Paenibacillus hodogayensis</name>
    <dbReference type="NCBI Taxonomy" id="279208"/>
    <lineage>
        <taxon>Bacteria</taxon>
        <taxon>Bacillati</taxon>
        <taxon>Bacillota</taxon>
        <taxon>Bacilli</taxon>
        <taxon>Bacillales</taxon>
        <taxon>Paenibacillaceae</taxon>
        <taxon>Paenibacillus</taxon>
    </lineage>
</organism>
<sequence>MRRIRLSSWIVFVGVLLLIAASGLSESFLAQWRDMSGPQSLAALSVNVDLAADPTGSARLTIREAEKLAERWERPITYSARTPAAVTGGDRSIEADVVGVGGRTGSFANLRMYRGSPIAAQSIEEYSRVTAISSRLADQLFRTRDVVGMTVQLLGATFKIVGVYEEPDTLLRRMTDNGKPDLLVPITTLIELDPAVQITTIELAAGPTAAVTGTDEVRKALAAIGKPPSRYKIVNYAAEQNWVDQKPKLLLATAGVTGLLLGVRLAWGRLKRTVAFMRRGLSTDDWPDVVRKGKSALAVDAAALIGLMACAFMLGMAVRHRFYIPDELVPDELIDWTFYRDKRLEWWQRQVGAMGYVASSGELVYDRVNVLVTRLATVGILIGLPLLGIGVREWAMGGLSTADRLIRLAACIGAAVAATAAACWWAGTEYVVRPQELFVFVSLFVLSALSARAVGRNGS</sequence>
<name>A0ABV5W5R8_9BACL</name>
<protein>
    <submittedName>
        <fullName evidence="3">ABC transporter permease</fullName>
    </submittedName>
</protein>
<feature type="transmembrane region" description="Helical" evidence="1">
    <location>
        <begin position="297"/>
        <end position="318"/>
    </location>
</feature>
<evidence type="ECO:0000313" key="3">
    <source>
        <dbReference type="EMBL" id="MFB9755737.1"/>
    </source>
</evidence>
<evidence type="ECO:0000256" key="1">
    <source>
        <dbReference type="SAM" id="Phobius"/>
    </source>
</evidence>
<dbReference type="InterPro" id="IPR025857">
    <property type="entry name" value="MacB_PCD"/>
</dbReference>
<evidence type="ECO:0000259" key="2">
    <source>
        <dbReference type="Pfam" id="PF12704"/>
    </source>
</evidence>
<keyword evidence="1" id="KW-1133">Transmembrane helix</keyword>
<keyword evidence="1" id="KW-0812">Transmembrane</keyword>
<accession>A0ABV5W5R8</accession>
<keyword evidence="4" id="KW-1185">Reference proteome</keyword>
<dbReference type="EMBL" id="JBHMAG010000018">
    <property type="protein sequence ID" value="MFB9755737.1"/>
    <property type="molecule type" value="Genomic_DNA"/>
</dbReference>
<dbReference type="RefSeq" id="WP_344908803.1">
    <property type="nucleotide sequence ID" value="NZ_BAAAYO010000006.1"/>
</dbReference>
<feature type="transmembrane region" description="Helical" evidence="1">
    <location>
        <begin position="405"/>
        <end position="425"/>
    </location>
</feature>
<reference evidence="3 4" key="1">
    <citation type="submission" date="2024-09" db="EMBL/GenBank/DDBJ databases">
        <authorList>
            <person name="Sun Q."/>
            <person name="Mori K."/>
        </authorList>
    </citation>
    <scope>NUCLEOTIDE SEQUENCE [LARGE SCALE GENOMIC DNA]</scope>
    <source>
        <strain evidence="3 4">JCM 12520</strain>
    </source>
</reference>
<feature type="transmembrane region" description="Helical" evidence="1">
    <location>
        <begin position="249"/>
        <end position="267"/>
    </location>
</feature>
<proteinExistence type="predicted"/>
<feature type="transmembrane region" description="Helical" evidence="1">
    <location>
        <begin position="437"/>
        <end position="455"/>
    </location>
</feature>
<feature type="domain" description="MacB-like periplasmic core" evidence="2">
    <location>
        <begin position="11"/>
        <end position="210"/>
    </location>
</feature>
<dbReference type="Pfam" id="PF12704">
    <property type="entry name" value="MacB_PCD"/>
    <property type="match status" value="1"/>
</dbReference>
<dbReference type="Proteomes" id="UP001589619">
    <property type="component" value="Unassembled WGS sequence"/>
</dbReference>
<feature type="transmembrane region" description="Helical" evidence="1">
    <location>
        <begin position="371"/>
        <end position="393"/>
    </location>
</feature>
<keyword evidence="1" id="KW-0472">Membrane</keyword>
<gene>
    <name evidence="3" type="ORF">ACFFNY_29505</name>
</gene>